<dbReference type="PANTHER" id="PTHR24248:SF17">
    <property type="entry name" value="ALPHA-1B ADRENERGIC RECEPTOR"/>
    <property type="match status" value="1"/>
</dbReference>
<dbReference type="PANTHER" id="PTHR24248">
    <property type="entry name" value="ADRENERGIC RECEPTOR-RELATED G-PROTEIN COUPLED RECEPTOR"/>
    <property type="match status" value="1"/>
</dbReference>
<dbReference type="Gene3D" id="1.20.1070.10">
    <property type="entry name" value="Rhodopsin 7-helix transmembrane proteins"/>
    <property type="match status" value="1"/>
</dbReference>
<dbReference type="PROSITE" id="PS50262">
    <property type="entry name" value="G_PROTEIN_RECEP_F1_2"/>
    <property type="match status" value="1"/>
</dbReference>
<dbReference type="AlphaFoldDB" id="A0A8C6SWT3"/>
<feature type="transmembrane region" description="Helical" evidence="14">
    <location>
        <begin position="286"/>
        <end position="307"/>
    </location>
</feature>
<evidence type="ECO:0000256" key="7">
    <source>
        <dbReference type="ARBA" id="ARBA00023139"/>
    </source>
</evidence>
<dbReference type="GO" id="GO:0043410">
    <property type="term" value="P:positive regulation of MAPK cascade"/>
    <property type="evidence" value="ECO:0007669"/>
    <property type="project" value="TreeGrafter"/>
</dbReference>
<feature type="domain" description="G-protein coupled receptors family 1 profile" evidence="15">
    <location>
        <begin position="146"/>
        <end position="432"/>
    </location>
</feature>
<dbReference type="GO" id="GO:0005886">
    <property type="term" value="C:plasma membrane"/>
    <property type="evidence" value="ECO:0007669"/>
    <property type="project" value="UniProtKB-SubCell"/>
</dbReference>
<feature type="region of interest" description="Disordered" evidence="13">
    <location>
        <begin position="505"/>
        <end position="534"/>
    </location>
</feature>
<keyword evidence="3 12" id="KW-0812">Transmembrane</keyword>
<dbReference type="PRINTS" id="PR01103">
    <property type="entry name" value="ADRENERGICR"/>
</dbReference>
<dbReference type="PRINTS" id="PR00237">
    <property type="entry name" value="GPCRRHODOPSN"/>
</dbReference>
<evidence type="ECO:0000313" key="16">
    <source>
        <dbReference type="Ensembl" id="ENSNMLP00000012157.1"/>
    </source>
</evidence>
<reference evidence="16" key="2">
    <citation type="submission" date="2025-09" db="UniProtKB">
        <authorList>
            <consortium name="Ensembl"/>
        </authorList>
    </citation>
    <scope>IDENTIFICATION</scope>
</reference>
<dbReference type="Pfam" id="PF00001">
    <property type="entry name" value="7tm_1"/>
    <property type="match status" value="1"/>
</dbReference>
<name>A0A8C6SWT3_9GOBI</name>
<dbReference type="GO" id="GO:0007200">
    <property type="term" value="P:phospholipase C-activating G protein-coupled receptor signaling pathway"/>
    <property type="evidence" value="ECO:0007669"/>
    <property type="project" value="TreeGrafter"/>
</dbReference>
<feature type="compositionally biased region" description="Low complexity" evidence="13">
    <location>
        <begin position="505"/>
        <end position="519"/>
    </location>
</feature>
<evidence type="ECO:0000256" key="4">
    <source>
        <dbReference type="ARBA" id="ARBA00022989"/>
    </source>
</evidence>
<evidence type="ECO:0000256" key="3">
    <source>
        <dbReference type="ARBA" id="ARBA00022692"/>
    </source>
</evidence>
<keyword evidence="2" id="KW-1003">Cell membrane</keyword>
<keyword evidence="8 12" id="KW-0675">Receptor</keyword>
<feature type="transmembrane region" description="Helical" evidence="14">
    <location>
        <begin position="132"/>
        <end position="155"/>
    </location>
</feature>
<evidence type="ECO:0000256" key="9">
    <source>
        <dbReference type="ARBA" id="ARBA00023180"/>
    </source>
</evidence>
<feature type="transmembrane region" description="Helical" evidence="14">
    <location>
        <begin position="204"/>
        <end position="225"/>
    </location>
</feature>
<keyword evidence="7" id="KW-0564">Palmitate</keyword>
<feature type="transmembrane region" description="Helical" evidence="14">
    <location>
        <begin position="416"/>
        <end position="435"/>
    </location>
</feature>
<evidence type="ECO:0000256" key="12">
    <source>
        <dbReference type="RuleBase" id="RU000688"/>
    </source>
</evidence>
<evidence type="ECO:0000256" key="5">
    <source>
        <dbReference type="ARBA" id="ARBA00023040"/>
    </source>
</evidence>
<dbReference type="GO" id="GO:0004937">
    <property type="term" value="F:alpha1-adrenergic receptor activity"/>
    <property type="evidence" value="ECO:0007669"/>
    <property type="project" value="TreeGrafter"/>
</dbReference>
<evidence type="ECO:0000256" key="8">
    <source>
        <dbReference type="ARBA" id="ARBA00023170"/>
    </source>
</evidence>
<reference evidence="16" key="1">
    <citation type="submission" date="2025-08" db="UniProtKB">
        <authorList>
            <consortium name="Ensembl"/>
        </authorList>
    </citation>
    <scope>IDENTIFICATION</scope>
</reference>
<evidence type="ECO:0000256" key="6">
    <source>
        <dbReference type="ARBA" id="ARBA00023136"/>
    </source>
</evidence>
<evidence type="ECO:0000256" key="11">
    <source>
        <dbReference type="ARBA" id="ARBA00023288"/>
    </source>
</evidence>
<dbReference type="Ensembl" id="ENSNMLT00000013750.1">
    <property type="protein sequence ID" value="ENSNMLP00000012157.1"/>
    <property type="gene ID" value="ENSNMLG00000008290.1"/>
</dbReference>
<feature type="transmembrane region" description="Helical" evidence="14">
    <location>
        <begin position="376"/>
        <end position="396"/>
    </location>
</feature>
<keyword evidence="11" id="KW-0449">Lipoprotein</keyword>
<protein>
    <submittedName>
        <fullName evidence="16">Adrenoceptor alpha 1Ba</fullName>
    </submittedName>
</protein>
<dbReference type="SMART" id="SM01381">
    <property type="entry name" value="7TM_GPCR_Srsx"/>
    <property type="match status" value="1"/>
</dbReference>
<feature type="transmembrane region" description="Helical" evidence="14">
    <location>
        <begin position="167"/>
        <end position="192"/>
    </location>
</feature>
<dbReference type="GO" id="GO:0007267">
    <property type="term" value="P:cell-cell signaling"/>
    <property type="evidence" value="ECO:0007669"/>
    <property type="project" value="TreeGrafter"/>
</dbReference>
<organism evidence="16 17">
    <name type="scientific">Neogobius melanostomus</name>
    <name type="common">round goby</name>
    <dbReference type="NCBI Taxonomy" id="47308"/>
    <lineage>
        <taxon>Eukaryota</taxon>
        <taxon>Metazoa</taxon>
        <taxon>Chordata</taxon>
        <taxon>Craniata</taxon>
        <taxon>Vertebrata</taxon>
        <taxon>Euteleostomi</taxon>
        <taxon>Actinopterygii</taxon>
        <taxon>Neopterygii</taxon>
        <taxon>Teleostei</taxon>
        <taxon>Neoteleostei</taxon>
        <taxon>Acanthomorphata</taxon>
        <taxon>Gobiaria</taxon>
        <taxon>Gobiiformes</taxon>
        <taxon>Gobioidei</taxon>
        <taxon>Gobiidae</taxon>
        <taxon>Benthophilinae</taxon>
        <taxon>Neogobiini</taxon>
        <taxon>Neogobius</taxon>
    </lineage>
</organism>
<evidence type="ECO:0000256" key="14">
    <source>
        <dbReference type="SAM" id="Phobius"/>
    </source>
</evidence>
<keyword evidence="4 14" id="KW-1133">Transmembrane helix</keyword>
<feature type="transmembrane region" description="Helical" evidence="14">
    <location>
        <begin position="246"/>
        <end position="266"/>
    </location>
</feature>
<evidence type="ECO:0000256" key="10">
    <source>
        <dbReference type="ARBA" id="ARBA00023224"/>
    </source>
</evidence>
<dbReference type="InterPro" id="IPR002233">
    <property type="entry name" value="ADR_fam"/>
</dbReference>
<dbReference type="GO" id="GO:0007204">
    <property type="term" value="P:positive regulation of cytosolic calcium ion concentration"/>
    <property type="evidence" value="ECO:0007669"/>
    <property type="project" value="TreeGrafter"/>
</dbReference>
<keyword evidence="10 12" id="KW-0807">Transducer</keyword>
<dbReference type="Proteomes" id="UP000694523">
    <property type="component" value="Unplaced"/>
</dbReference>
<comment type="subcellular location">
    <subcellularLocation>
        <location evidence="1">Cell membrane</location>
        <topology evidence="1">Multi-pass membrane protein</topology>
    </subcellularLocation>
</comment>
<keyword evidence="9" id="KW-0325">Glycoprotein</keyword>
<sequence length="547" mass="60703">MALTVLRYHVTFNKPILQSNQSKIRLDSLDSEPTFHHKPHSFFKPALLLKPGVSNKPTLRLSWIFTKLFPLFFSPDQFYHEPLGQLLPGLLPFPVNASLTSPLTCPEPPGLAPGSEQDPAAPALSLGRAVPVGMVLASFILFAIVGNILVILAVVCNRHLRTATNYFIINLAIADLLLGTTVLPVSATVEVLDYWIFGQIFCDIWAAVDVLCCTASIMSLCVISIDRYIGVRYPLQYPSIVTERRALLAMLGIWALAIVISIGPLLGWKQPPSHDDTVCLITEEPFYALFSSLGSFYIPLAIILAMYCRVYVVAKRTTKNLEAGVMKERMQNSNSELTLRIHCRTQDAGANSLNGGATGRSTLSVKLLKFSREKKAAKTLGVVVGMFILCWLPFFLTLPIVSFNEGLRPPETFFKVIFWLGYFNSCLNPVIYPCYSREFKQAFIRILHCRWRRKRQGWQAYYNYRGPKGSHHSGYLNGSSQTLSSASPSPRLHCTDPENSNLLLLPGPGSSSRTSPASKSPHRAKANVQTNGNQRSKLSAQYCTSLC</sequence>
<proteinExistence type="inferred from homology"/>
<accession>A0A8C6SWT3</accession>
<keyword evidence="5 12" id="KW-0297">G-protein coupled receptor</keyword>
<evidence type="ECO:0000256" key="13">
    <source>
        <dbReference type="SAM" id="MobiDB-lite"/>
    </source>
</evidence>
<dbReference type="SUPFAM" id="SSF81321">
    <property type="entry name" value="Family A G protein-coupled receptor-like"/>
    <property type="match status" value="1"/>
</dbReference>
<dbReference type="GO" id="GO:0071880">
    <property type="term" value="P:adenylate cyclase-activating adrenergic receptor signaling pathway"/>
    <property type="evidence" value="ECO:0007669"/>
    <property type="project" value="TreeGrafter"/>
</dbReference>
<comment type="similarity">
    <text evidence="12">Belongs to the G-protein coupled receptor 1 family.</text>
</comment>
<evidence type="ECO:0000256" key="1">
    <source>
        <dbReference type="ARBA" id="ARBA00004651"/>
    </source>
</evidence>
<dbReference type="FunFam" id="1.20.1070.10:FF:000027">
    <property type="entry name" value="alpha-1A adrenergic receptor"/>
    <property type="match status" value="1"/>
</dbReference>
<evidence type="ECO:0000259" key="15">
    <source>
        <dbReference type="PROSITE" id="PS50262"/>
    </source>
</evidence>
<keyword evidence="17" id="KW-1185">Reference proteome</keyword>
<keyword evidence="6 14" id="KW-0472">Membrane</keyword>
<dbReference type="PROSITE" id="PS00237">
    <property type="entry name" value="G_PROTEIN_RECEP_F1_1"/>
    <property type="match status" value="1"/>
</dbReference>
<evidence type="ECO:0000256" key="2">
    <source>
        <dbReference type="ARBA" id="ARBA00022475"/>
    </source>
</evidence>
<dbReference type="InterPro" id="IPR017452">
    <property type="entry name" value="GPCR_Rhodpsn_7TM"/>
</dbReference>
<evidence type="ECO:0000313" key="17">
    <source>
        <dbReference type="Proteomes" id="UP000694523"/>
    </source>
</evidence>
<dbReference type="InterPro" id="IPR000276">
    <property type="entry name" value="GPCR_Rhodpsn"/>
</dbReference>